<evidence type="ECO:0000259" key="8">
    <source>
        <dbReference type="Pfam" id="PF01618"/>
    </source>
</evidence>
<keyword evidence="6" id="KW-0653">Protein transport</keyword>
<evidence type="ECO:0000256" key="2">
    <source>
        <dbReference type="ARBA" id="ARBA00022475"/>
    </source>
</evidence>
<evidence type="ECO:0000313" key="10">
    <source>
        <dbReference type="Proteomes" id="UP000236173"/>
    </source>
</evidence>
<comment type="similarity">
    <text evidence="6">Belongs to the exbB/tolQ family.</text>
</comment>
<keyword evidence="5 7" id="KW-0472">Membrane</keyword>
<accession>A0A2H5XCT1</accession>
<reference evidence="10" key="1">
    <citation type="submission" date="2017-09" db="EMBL/GenBank/DDBJ databases">
        <title>Metaegenomics of thermophilic ammonia-oxidizing enrichment culture.</title>
        <authorList>
            <person name="Kato S."/>
            <person name="Suzuki K."/>
        </authorList>
    </citation>
    <scope>NUCLEOTIDE SEQUENCE [LARGE SCALE GENOMIC DNA]</scope>
</reference>
<feature type="transmembrane region" description="Helical" evidence="7">
    <location>
        <begin position="145"/>
        <end position="169"/>
    </location>
</feature>
<dbReference type="GO" id="GO:0005886">
    <property type="term" value="C:plasma membrane"/>
    <property type="evidence" value="ECO:0007669"/>
    <property type="project" value="UniProtKB-SubCell"/>
</dbReference>
<keyword evidence="4 7" id="KW-1133">Transmembrane helix</keyword>
<comment type="subcellular location">
    <subcellularLocation>
        <location evidence="1">Cell membrane</location>
        <topology evidence="1">Multi-pass membrane protein</topology>
    </subcellularLocation>
    <subcellularLocation>
        <location evidence="6">Membrane</location>
        <topology evidence="6">Multi-pass membrane protein</topology>
    </subcellularLocation>
</comment>
<dbReference type="PANTHER" id="PTHR30433">
    <property type="entry name" value="CHEMOTAXIS PROTEIN MOTA"/>
    <property type="match status" value="1"/>
</dbReference>
<feature type="domain" description="MotA/TolQ/ExbB proton channel" evidence="8">
    <location>
        <begin position="101"/>
        <end position="217"/>
    </location>
</feature>
<dbReference type="AlphaFoldDB" id="A0A2H5XCT1"/>
<evidence type="ECO:0000256" key="7">
    <source>
        <dbReference type="SAM" id="Phobius"/>
    </source>
</evidence>
<keyword evidence="6" id="KW-0813">Transport</keyword>
<evidence type="ECO:0000256" key="1">
    <source>
        <dbReference type="ARBA" id="ARBA00004651"/>
    </source>
</evidence>
<evidence type="ECO:0000256" key="3">
    <source>
        <dbReference type="ARBA" id="ARBA00022692"/>
    </source>
</evidence>
<evidence type="ECO:0000256" key="5">
    <source>
        <dbReference type="ARBA" id="ARBA00023136"/>
    </source>
</evidence>
<feature type="transmembrane region" description="Helical" evidence="7">
    <location>
        <begin position="181"/>
        <end position="205"/>
    </location>
</feature>
<protein>
    <submittedName>
        <fullName evidence="9">Chemotaxis protein PomA</fullName>
    </submittedName>
</protein>
<sequence>MDLATVLGIVLGVGALLATAILEGTHLSVLVNIPALVLIVGGSIGATLTSFSLSDFLRLPGFLRDALFAPSLSLAERVQQLVELAQKARREGLLALEEDARNIADPFMQKGLQLVVDGTEPDVVQAVLESEIAVWEEREKVGEGLFMGFGGYAPTMGIMGAVLGLMHALGQSDDPKKMAHAIAVAFVATLYGVGFANLICLPLAGKLKARLAERRALYELTMAGILAIQAGENPRLVAEKLASYLPPAERAKVTEQSIGAAA</sequence>
<dbReference type="GO" id="GO:0071978">
    <property type="term" value="P:bacterial-type flagellum-dependent swarming motility"/>
    <property type="evidence" value="ECO:0007669"/>
    <property type="project" value="InterPro"/>
</dbReference>
<evidence type="ECO:0000256" key="6">
    <source>
        <dbReference type="RuleBase" id="RU004057"/>
    </source>
</evidence>
<dbReference type="Pfam" id="PF01618">
    <property type="entry name" value="MotA_ExbB"/>
    <property type="match status" value="1"/>
</dbReference>
<dbReference type="EMBL" id="BEHT01000019">
    <property type="protein sequence ID" value="GBC98999.1"/>
    <property type="molecule type" value="Genomic_DNA"/>
</dbReference>
<dbReference type="GO" id="GO:0006935">
    <property type="term" value="P:chemotaxis"/>
    <property type="evidence" value="ECO:0007669"/>
    <property type="project" value="InterPro"/>
</dbReference>
<name>A0A2H5XCT1_9BACT</name>
<gene>
    <name evidence="9" type="primary">pomA</name>
    <name evidence="9" type="ORF">HRbin17_01520</name>
</gene>
<comment type="caution">
    <text evidence="9">The sequence shown here is derived from an EMBL/GenBank/DDBJ whole genome shotgun (WGS) entry which is preliminary data.</text>
</comment>
<keyword evidence="2" id="KW-1003">Cell membrane</keyword>
<proteinExistence type="inferred from homology"/>
<evidence type="ECO:0000256" key="4">
    <source>
        <dbReference type="ARBA" id="ARBA00022989"/>
    </source>
</evidence>
<dbReference type="InterPro" id="IPR047055">
    <property type="entry name" value="MotA-like"/>
</dbReference>
<dbReference type="NCBIfam" id="NF006583">
    <property type="entry name" value="PRK09109.1"/>
    <property type="match status" value="1"/>
</dbReference>
<dbReference type="PANTHER" id="PTHR30433:SF3">
    <property type="entry name" value="MOTILITY PROTEIN A"/>
    <property type="match status" value="1"/>
</dbReference>
<dbReference type="InterPro" id="IPR002898">
    <property type="entry name" value="MotA_ExbB_proton_chnl"/>
</dbReference>
<organism evidence="9 10">
    <name type="scientific">Candidatus Fervidibacter japonicus</name>
    <dbReference type="NCBI Taxonomy" id="2035412"/>
    <lineage>
        <taxon>Bacteria</taxon>
        <taxon>Candidatus Fervidibacterota</taxon>
        <taxon>Candidatus Fervidibacter</taxon>
    </lineage>
</organism>
<dbReference type="Proteomes" id="UP000236173">
    <property type="component" value="Unassembled WGS sequence"/>
</dbReference>
<keyword evidence="3 7" id="KW-0812">Transmembrane</keyword>
<dbReference type="GO" id="GO:0015031">
    <property type="term" value="P:protein transport"/>
    <property type="evidence" value="ECO:0007669"/>
    <property type="project" value="UniProtKB-KW"/>
</dbReference>
<evidence type="ECO:0000313" key="9">
    <source>
        <dbReference type="EMBL" id="GBC98999.1"/>
    </source>
</evidence>
<feature type="transmembrane region" description="Helical" evidence="7">
    <location>
        <begin position="33"/>
        <end position="54"/>
    </location>
</feature>